<accession>A0ACC3SX42</accession>
<name>A0ACC3SX42_LIPKO</name>
<evidence type="ECO:0000313" key="2">
    <source>
        <dbReference type="Proteomes" id="UP001433508"/>
    </source>
</evidence>
<dbReference type="EMBL" id="MU971420">
    <property type="protein sequence ID" value="KAK9235342.1"/>
    <property type="molecule type" value="Genomic_DNA"/>
</dbReference>
<reference evidence="2" key="1">
    <citation type="journal article" date="2024" name="Front. Bioeng. Biotechnol.">
        <title>Genome-scale model development and genomic sequencing of the oleaginous clade Lipomyces.</title>
        <authorList>
            <person name="Czajka J.J."/>
            <person name="Han Y."/>
            <person name="Kim J."/>
            <person name="Mondo S.J."/>
            <person name="Hofstad B.A."/>
            <person name="Robles A."/>
            <person name="Haridas S."/>
            <person name="Riley R."/>
            <person name="LaButti K."/>
            <person name="Pangilinan J."/>
            <person name="Andreopoulos W."/>
            <person name="Lipzen A."/>
            <person name="Yan J."/>
            <person name="Wang M."/>
            <person name="Ng V."/>
            <person name="Grigoriev I.V."/>
            <person name="Spatafora J.W."/>
            <person name="Magnuson J.K."/>
            <person name="Baker S.E."/>
            <person name="Pomraning K.R."/>
        </authorList>
    </citation>
    <scope>NUCLEOTIDE SEQUENCE [LARGE SCALE GENOMIC DNA]</scope>
    <source>
        <strain evidence="2">CBS 7786</strain>
    </source>
</reference>
<dbReference type="Proteomes" id="UP001433508">
    <property type="component" value="Unassembled WGS sequence"/>
</dbReference>
<comment type="caution">
    <text evidence="1">The sequence shown here is derived from an EMBL/GenBank/DDBJ whole genome shotgun (WGS) entry which is preliminary data.</text>
</comment>
<evidence type="ECO:0000313" key="1">
    <source>
        <dbReference type="EMBL" id="KAK9235342.1"/>
    </source>
</evidence>
<organism evidence="1 2">
    <name type="scientific">Lipomyces kononenkoae</name>
    <name type="common">Yeast</name>
    <dbReference type="NCBI Taxonomy" id="34357"/>
    <lineage>
        <taxon>Eukaryota</taxon>
        <taxon>Fungi</taxon>
        <taxon>Dikarya</taxon>
        <taxon>Ascomycota</taxon>
        <taxon>Saccharomycotina</taxon>
        <taxon>Lipomycetes</taxon>
        <taxon>Lipomycetales</taxon>
        <taxon>Lipomycetaceae</taxon>
        <taxon>Lipomyces</taxon>
    </lineage>
</organism>
<sequence>MTSSRRRSSVSVAPYSIPGARTHTHNLSSSVASSVSSSVGASYPSPPSSISSSLGTSLLSRKILAARRFSEGESMSGRLKEELKCETCGKGYKHISCLTKHLWEHTPEWSMTSKLLISKHQQVQLLEAASILVSMTEEDELAELRHQHDRSSREDSADDMMFDEEEDDSLRDDEFREDDDVGVFGKMEE</sequence>
<proteinExistence type="predicted"/>
<gene>
    <name evidence="1" type="ORF">V1525DRAFT_410300</name>
</gene>
<keyword evidence="2" id="KW-1185">Reference proteome</keyword>
<protein>
    <submittedName>
        <fullName evidence="1">Uncharacterized protein</fullName>
    </submittedName>
</protein>